<feature type="transmembrane region" description="Helical" evidence="1">
    <location>
        <begin position="129"/>
        <end position="149"/>
    </location>
</feature>
<evidence type="ECO:0000256" key="1">
    <source>
        <dbReference type="SAM" id="Phobius"/>
    </source>
</evidence>
<protein>
    <recommendedName>
        <fullName evidence="4">O-antigen ligase domain-containing protein</fullName>
    </recommendedName>
</protein>
<feature type="transmembrane region" description="Helical" evidence="1">
    <location>
        <begin position="244"/>
        <end position="263"/>
    </location>
</feature>
<gene>
    <name evidence="2" type="ORF">DWW02_22320</name>
</gene>
<keyword evidence="1" id="KW-0812">Transmembrane</keyword>
<keyword evidence="1" id="KW-1133">Transmembrane helix</keyword>
<accession>A0A412YZQ4</accession>
<evidence type="ECO:0000313" key="3">
    <source>
        <dbReference type="Proteomes" id="UP000284543"/>
    </source>
</evidence>
<evidence type="ECO:0008006" key="4">
    <source>
        <dbReference type="Google" id="ProtNLM"/>
    </source>
</evidence>
<feature type="transmembrane region" description="Helical" evidence="1">
    <location>
        <begin position="60"/>
        <end position="78"/>
    </location>
</feature>
<proteinExistence type="predicted"/>
<evidence type="ECO:0000313" key="2">
    <source>
        <dbReference type="EMBL" id="RGV73142.1"/>
    </source>
</evidence>
<dbReference type="Proteomes" id="UP000284543">
    <property type="component" value="Unassembled WGS sequence"/>
</dbReference>
<comment type="caution">
    <text evidence="2">The sequence shown here is derived from an EMBL/GenBank/DDBJ whole genome shotgun (WGS) entry which is preliminary data.</text>
</comment>
<feature type="transmembrane region" description="Helical" evidence="1">
    <location>
        <begin position="98"/>
        <end position="117"/>
    </location>
</feature>
<feature type="transmembrane region" description="Helical" evidence="1">
    <location>
        <begin position="323"/>
        <end position="344"/>
    </location>
</feature>
<dbReference type="AlphaFoldDB" id="A0A412YZQ4"/>
<organism evidence="2 3">
    <name type="scientific">Enterocloster bolteae</name>
    <dbReference type="NCBI Taxonomy" id="208479"/>
    <lineage>
        <taxon>Bacteria</taxon>
        <taxon>Bacillati</taxon>
        <taxon>Bacillota</taxon>
        <taxon>Clostridia</taxon>
        <taxon>Lachnospirales</taxon>
        <taxon>Lachnospiraceae</taxon>
        <taxon>Enterocloster</taxon>
    </lineage>
</organism>
<feature type="transmembrane region" description="Helical" evidence="1">
    <location>
        <begin position="275"/>
        <end position="292"/>
    </location>
</feature>
<feature type="transmembrane region" description="Helical" evidence="1">
    <location>
        <begin position="7"/>
        <end position="25"/>
    </location>
</feature>
<dbReference type="EMBL" id="QRZM01000011">
    <property type="protein sequence ID" value="RGV73142.1"/>
    <property type="molecule type" value="Genomic_DNA"/>
</dbReference>
<name>A0A412YZQ4_9FIRM</name>
<feature type="transmembrane region" description="Helical" evidence="1">
    <location>
        <begin position="365"/>
        <end position="392"/>
    </location>
</feature>
<dbReference type="RefSeq" id="WP_118019369.1">
    <property type="nucleotide sequence ID" value="NZ_CAUHGS010000004.1"/>
</dbReference>
<feature type="transmembrane region" description="Helical" evidence="1">
    <location>
        <begin position="31"/>
        <end position="48"/>
    </location>
</feature>
<sequence>MSENRNNQILTIDTIYIVFFSMYYILPSVSAKFTFLFPLALVFVYIVIGTIRNGMKLSTIIVRYLFLIAFISFLYMILTDASSIAADVSDRELKRFLSKYYQMAMMFFPLLFLKRIIDFSSFRVKKLVLIFSYALFAYVMYITIQELRINPNVTRAWAGFEENSPNNVANYYFVYAIPFIIAISTMLACKAKKNVVKAIMVALIIYQVYFLLLAQFTLSVLISIIGICAEIYCNTKPGRNKTVLVLLFATFAILSPLLFKIAASHVPSEQMAIRLYEIYYFLVGGDVSGYNMNGRMTLYTESIKAFLISPFWGNRHLDFDGHATFLTVLSDLGLLGGIPFYYLYFSSQKRVRAFIKDKGNCYWPVFFMLVLMGFTNPIHTALPLMYVAWFLVPLSIETFMEYEEITYGIVEN</sequence>
<keyword evidence="1" id="KW-0472">Membrane</keyword>
<reference evidence="2 3" key="1">
    <citation type="submission" date="2018-08" db="EMBL/GenBank/DDBJ databases">
        <title>A genome reference for cultivated species of the human gut microbiota.</title>
        <authorList>
            <person name="Zou Y."/>
            <person name="Xue W."/>
            <person name="Luo G."/>
        </authorList>
    </citation>
    <scope>NUCLEOTIDE SEQUENCE [LARGE SCALE GENOMIC DNA]</scope>
    <source>
        <strain evidence="2 3">AF14-18</strain>
    </source>
</reference>
<feature type="transmembrane region" description="Helical" evidence="1">
    <location>
        <begin position="201"/>
        <end position="232"/>
    </location>
</feature>
<feature type="transmembrane region" description="Helical" evidence="1">
    <location>
        <begin position="169"/>
        <end position="189"/>
    </location>
</feature>